<keyword evidence="2" id="KW-1185">Reference proteome</keyword>
<dbReference type="RefSeq" id="WP_091298792.1">
    <property type="nucleotide sequence ID" value="NZ_FMDN01000013.1"/>
</dbReference>
<dbReference type="AlphaFoldDB" id="A0A1C5ILU2"/>
<reference evidence="2" key="1">
    <citation type="submission" date="2016-06" db="EMBL/GenBank/DDBJ databases">
        <authorList>
            <person name="Varghese N."/>
        </authorList>
    </citation>
    <scope>NUCLEOTIDE SEQUENCE [LARGE SCALE GENOMIC DNA]</scope>
    <source>
        <strain evidence="2">DSM 43171</strain>
    </source>
</reference>
<dbReference type="CDD" id="cd00761">
    <property type="entry name" value="Glyco_tranf_GTA_type"/>
    <property type="match status" value="1"/>
</dbReference>
<proteinExistence type="predicted"/>
<dbReference type="STRING" id="47864.GA0070560_11396"/>
<protein>
    <submittedName>
        <fullName evidence="1">Uncharacterized protein</fullName>
    </submittedName>
</protein>
<evidence type="ECO:0000313" key="2">
    <source>
        <dbReference type="Proteomes" id="UP000199408"/>
    </source>
</evidence>
<dbReference type="Proteomes" id="UP000199408">
    <property type="component" value="Unassembled WGS sequence"/>
</dbReference>
<dbReference type="EMBL" id="FMDN01000013">
    <property type="protein sequence ID" value="SCG59307.1"/>
    <property type="molecule type" value="Genomic_DNA"/>
</dbReference>
<dbReference type="SUPFAM" id="SSF53448">
    <property type="entry name" value="Nucleotide-diphospho-sugar transferases"/>
    <property type="match status" value="1"/>
</dbReference>
<name>A0A1C5ILU2_9ACTN</name>
<dbReference type="Gene3D" id="3.90.550.10">
    <property type="entry name" value="Spore Coat Polysaccharide Biosynthesis Protein SpsA, Chain A"/>
    <property type="match status" value="1"/>
</dbReference>
<sequence length="67" mass="7186">MTTPAEPVALPYDGSTGDTVVERGRRYTAEPRLRVITRADGGPAAARNTGIDSARAGWAAIRHPVRR</sequence>
<accession>A0A1C5ILU2</accession>
<dbReference type="OrthoDB" id="2369748at2"/>
<organism evidence="1 2">
    <name type="scientific">Micromonospora halophytica</name>
    <dbReference type="NCBI Taxonomy" id="47864"/>
    <lineage>
        <taxon>Bacteria</taxon>
        <taxon>Bacillati</taxon>
        <taxon>Actinomycetota</taxon>
        <taxon>Actinomycetes</taxon>
        <taxon>Micromonosporales</taxon>
        <taxon>Micromonosporaceae</taxon>
        <taxon>Micromonospora</taxon>
    </lineage>
</organism>
<dbReference type="InterPro" id="IPR029044">
    <property type="entry name" value="Nucleotide-diphossugar_trans"/>
</dbReference>
<evidence type="ECO:0000313" key="1">
    <source>
        <dbReference type="EMBL" id="SCG59307.1"/>
    </source>
</evidence>
<gene>
    <name evidence="1" type="ORF">GA0070560_11396</name>
</gene>